<protein>
    <submittedName>
        <fullName evidence="2">Uncharacterized protein</fullName>
    </submittedName>
</protein>
<proteinExistence type="predicted"/>
<keyword evidence="3" id="KW-1185">Reference proteome</keyword>
<evidence type="ECO:0000313" key="2">
    <source>
        <dbReference type="EMBL" id="KAK1324326.1"/>
    </source>
</evidence>
<dbReference type="AlphaFoldDB" id="A0AAV9FF43"/>
<name>A0AAV9FF43_ACOCL</name>
<reference evidence="2" key="1">
    <citation type="journal article" date="2023" name="Nat. Commun.">
        <title>Diploid and tetraploid genomes of Acorus and the evolution of monocots.</title>
        <authorList>
            <person name="Ma L."/>
            <person name="Liu K.W."/>
            <person name="Li Z."/>
            <person name="Hsiao Y.Y."/>
            <person name="Qi Y."/>
            <person name="Fu T."/>
            <person name="Tang G.D."/>
            <person name="Zhang D."/>
            <person name="Sun W.H."/>
            <person name="Liu D.K."/>
            <person name="Li Y."/>
            <person name="Chen G.Z."/>
            <person name="Liu X.D."/>
            <person name="Liao X.Y."/>
            <person name="Jiang Y.T."/>
            <person name="Yu X."/>
            <person name="Hao Y."/>
            <person name="Huang J."/>
            <person name="Zhao X.W."/>
            <person name="Ke S."/>
            <person name="Chen Y.Y."/>
            <person name="Wu W.L."/>
            <person name="Hsu J.L."/>
            <person name="Lin Y.F."/>
            <person name="Huang M.D."/>
            <person name="Li C.Y."/>
            <person name="Huang L."/>
            <person name="Wang Z.W."/>
            <person name="Zhao X."/>
            <person name="Zhong W.Y."/>
            <person name="Peng D.H."/>
            <person name="Ahmad S."/>
            <person name="Lan S."/>
            <person name="Zhang J.S."/>
            <person name="Tsai W.C."/>
            <person name="Van de Peer Y."/>
            <person name="Liu Z.J."/>
        </authorList>
    </citation>
    <scope>NUCLEOTIDE SEQUENCE</scope>
    <source>
        <strain evidence="2">CP</strain>
    </source>
</reference>
<evidence type="ECO:0000256" key="1">
    <source>
        <dbReference type="SAM" id="MobiDB-lite"/>
    </source>
</evidence>
<gene>
    <name evidence="2" type="ORF">QJS10_CPA01g00881</name>
</gene>
<comment type="caution">
    <text evidence="2">The sequence shown here is derived from an EMBL/GenBank/DDBJ whole genome shotgun (WGS) entry which is preliminary data.</text>
</comment>
<organism evidence="2 3">
    <name type="scientific">Acorus calamus</name>
    <name type="common">Sweet flag</name>
    <dbReference type="NCBI Taxonomy" id="4465"/>
    <lineage>
        <taxon>Eukaryota</taxon>
        <taxon>Viridiplantae</taxon>
        <taxon>Streptophyta</taxon>
        <taxon>Embryophyta</taxon>
        <taxon>Tracheophyta</taxon>
        <taxon>Spermatophyta</taxon>
        <taxon>Magnoliopsida</taxon>
        <taxon>Liliopsida</taxon>
        <taxon>Acoraceae</taxon>
        <taxon>Acorus</taxon>
    </lineage>
</organism>
<evidence type="ECO:0000313" key="3">
    <source>
        <dbReference type="Proteomes" id="UP001180020"/>
    </source>
</evidence>
<accession>A0AAV9FF43</accession>
<dbReference type="Proteomes" id="UP001180020">
    <property type="component" value="Unassembled WGS sequence"/>
</dbReference>
<reference evidence="2" key="2">
    <citation type="submission" date="2023-06" db="EMBL/GenBank/DDBJ databases">
        <authorList>
            <person name="Ma L."/>
            <person name="Liu K.-W."/>
            <person name="Li Z."/>
            <person name="Hsiao Y.-Y."/>
            <person name="Qi Y."/>
            <person name="Fu T."/>
            <person name="Tang G."/>
            <person name="Zhang D."/>
            <person name="Sun W.-H."/>
            <person name="Liu D.-K."/>
            <person name="Li Y."/>
            <person name="Chen G.-Z."/>
            <person name="Liu X.-D."/>
            <person name="Liao X.-Y."/>
            <person name="Jiang Y.-T."/>
            <person name="Yu X."/>
            <person name="Hao Y."/>
            <person name="Huang J."/>
            <person name="Zhao X.-W."/>
            <person name="Ke S."/>
            <person name="Chen Y.-Y."/>
            <person name="Wu W.-L."/>
            <person name="Hsu J.-L."/>
            <person name="Lin Y.-F."/>
            <person name="Huang M.-D."/>
            <person name="Li C.-Y."/>
            <person name="Huang L."/>
            <person name="Wang Z.-W."/>
            <person name="Zhao X."/>
            <person name="Zhong W.-Y."/>
            <person name="Peng D.-H."/>
            <person name="Ahmad S."/>
            <person name="Lan S."/>
            <person name="Zhang J.-S."/>
            <person name="Tsai W.-C."/>
            <person name="Van De Peer Y."/>
            <person name="Liu Z.-J."/>
        </authorList>
    </citation>
    <scope>NUCLEOTIDE SEQUENCE</scope>
    <source>
        <strain evidence="2">CP</strain>
        <tissue evidence="2">Leaves</tissue>
    </source>
</reference>
<sequence length="117" mass="12136">MRQISYLSDAYPLVSMDTEFPDIVHDRTSFSDADETPTAPSRTTSTLSSSSSSASPSPTPPFRGSWEGECGWTDLGKIRGVLAMDLSRPIFTMGGGGEGLAEEARAAWGGGGGGGMG</sequence>
<dbReference type="EMBL" id="JAUJYO010000001">
    <property type="protein sequence ID" value="KAK1324326.1"/>
    <property type="molecule type" value="Genomic_DNA"/>
</dbReference>
<feature type="region of interest" description="Disordered" evidence="1">
    <location>
        <begin position="26"/>
        <end position="68"/>
    </location>
</feature>
<feature type="compositionally biased region" description="Low complexity" evidence="1">
    <location>
        <begin position="36"/>
        <end position="56"/>
    </location>
</feature>